<sequence length="77" mass="8761">MNITRLPSNHLFERGDCGWFQRVSTGVLWMKRAQVTKMEIAPSVVELGSVERSCQPYGYHPASKGAPVRLEQKKQFP</sequence>
<proteinExistence type="predicted"/>
<name>A0A0C3PUE2_PISTI</name>
<dbReference type="Proteomes" id="UP000054217">
    <property type="component" value="Unassembled WGS sequence"/>
</dbReference>
<dbReference type="HOGENOM" id="CLU_2639085_0_0_1"/>
<feature type="region of interest" description="Disordered" evidence="1">
    <location>
        <begin position="58"/>
        <end position="77"/>
    </location>
</feature>
<reference evidence="3" key="2">
    <citation type="submission" date="2015-01" db="EMBL/GenBank/DDBJ databases">
        <title>Evolutionary Origins and Diversification of the Mycorrhizal Mutualists.</title>
        <authorList>
            <consortium name="DOE Joint Genome Institute"/>
            <consortium name="Mycorrhizal Genomics Consortium"/>
            <person name="Kohler A."/>
            <person name="Kuo A."/>
            <person name="Nagy L.G."/>
            <person name="Floudas D."/>
            <person name="Copeland A."/>
            <person name="Barry K.W."/>
            <person name="Cichocki N."/>
            <person name="Veneault-Fourrey C."/>
            <person name="LaButti K."/>
            <person name="Lindquist E.A."/>
            <person name="Lipzen A."/>
            <person name="Lundell T."/>
            <person name="Morin E."/>
            <person name="Murat C."/>
            <person name="Riley R."/>
            <person name="Ohm R."/>
            <person name="Sun H."/>
            <person name="Tunlid A."/>
            <person name="Henrissat B."/>
            <person name="Grigoriev I.V."/>
            <person name="Hibbett D.S."/>
            <person name="Martin F."/>
        </authorList>
    </citation>
    <scope>NUCLEOTIDE SEQUENCE [LARGE SCALE GENOMIC DNA]</scope>
    <source>
        <strain evidence="3">Marx 270</strain>
    </source>
</reference>
<dbReference type="InParanoid" id="A0A0C3PUE2"/>
<reference evidence="2 3" key="1">
    <citation type="submission" date="2014-04" db="EMBL/GenBank/DDBJ databases">
        <authorList>
            <consortium name="DOE Joint Genome Institute"/>
            <person name="Kuo A."/>
            <person name="Kohler A."/>
            <person name="Costa M.D."/>
            <person name="Nagy L.G."/>
            <person name="Floudas D."/>
            <person name="Copeland A."/>
            <person name="Barry K.W."/>
            <person name="Cichocki N."/>
            <person name="Veneault-Fourrey C."/>
            <person name="LaButti K."/>
            <person name="Lindquist E.A."/>
            <person name="Lipzen A."/>
            <person name="Lundell T."/>
            <person name="Morin E."/>
            <person name="Murat C."/>
            <person name="Sun H."/>
            <person name="Tunlid A."/>
            <person name="Henrissat B."/>
            <person name="Grigoriev I.V."/>
            <person name="Hibbett D.S."/>
            <person name="Martin F."/>
            <person name="Nordberg H.P."/>
            <person name="Cantor M.N."/>
            <person name="Hua S.X."/>
        </authorList>
    </citation>
    <scope>NUCLEOTIDE SEQUENCE [LARGE SCALE GENOMIC DNA]</scope>
    <source>
        <strain evidence="2 3">Marx 270</strain>
    </source>
</reference>
<evidence type="ECO:0000313" key="2">
    <source>
        <dbReference type="EMBL" id="KIO12414.1"/>
    </source>
</evidence>
<evidence type="ECO:0000313" key="3">
    <source>
        <dbReference type="Proteomes" id="UP000054217"/>
    </source>
</evidence>
<dbReference type="EMBL" id="KN831947">
    <property type="protein sequence ID" value="KIO12414.1"/>
    <property type="molecule type" value="Genomic_DNA"/>
</dbReference>
<protein>
    <submittedName>
        <fullName evidence="2">Uncharacterized protein</fullName>
    </submittedName>
</protein>
<organism evidence="2 3">
    <name type="scientific">Pisolithus tinctorius Marx 270</name>
    <dbReference type="NCBI Taxonomy" id="870435"/>
    <lineage>
        <taxon>Eukaryota</taxon>
        <taxon>Fungi</taxon>
        <taxon>Dikarya</taxon>
        <taxon>Basidiomycota</taxon>
        <taxon>Agaricomycotina</taxon>
        <taxon>Agaricomycetes</taxon>
        <taxon>Agaricomycetidae</taxon>
        <taxon>Boletales</taxon>
        <taxon>Sclerodermatineae</taxon>
        <taxon>Pisolithaceae</taxon>
        <taxon>Pisolithus</taxon>
    </lineage>
</organism>
<gene>
    <name evidence="2" type="ORF">M404DRAFT_993410</name>
</gene>
<keyword evidence="3" id="KW-1185">Reference proteome</keyword>
<accession>A0A0C3PUE2</accession>
<evidence type="ECO:0000256" key="1">
    <source>
        <dbReference type="SAM" id="MobiDB-lite"/>
    </source>
</evidence>
<dbReference type="AlphaFoldDB" id="A0A0C3PUE2"/>